<feature type="domain" description="Response regulatory" evidence="4">
    <location>
        <begin position="1"/>
        <end position="63"/>
    </location>
</feature>
<keyword evidence="1" id="KW-0597">Phosphoprotein</keyword>
<name>A0AAN7Z8E3_9PEZI</name>
<evidence type="ECO:0000256" key="2">
    <source>
        <dbReference type="ARBA" id="ARBA00023012"/>
    </source>
</evidence>
<gene>
    <name evidence="5" type="ORF">RRF57_010245</name>
</gene>
<comment type="caution">
    <text evidence="5">The sequence shown here is derived from an EMBL/GenBank/DDBJ whole genome shotgun (WGS) entry which is preliminary data.</text>
</comment>
<evidence type="ECO:0000313" key="6">
    <source>
        <dbReference type="Proteomes" id="UP001305414"/>
    </source>
</evidence>
<reference evidence="5 6" key="1">
    <citation type="submission" date="2023-10" db="EMBL/GenBank/DDBJ databases">
        <title>Draft genome sequence of Xylaria bambusicola isolate GMP-LS, the root and basal stem rot pathogen of sugarcane in Indonesia.</title>
        <authorList>
            <person name="Selvaraj P."/>
            <person name="Muralishankar V."/>
            <person name="Muruganantham S."/>
            <person name="Sp S."/>
            <person name="Haryani S."/>
            <person name="Lau K.J.X."/>
            <person name="Naqvi N.I."/>
        </authorList>
    </citation>
    <scope>NUCLEOTIDE SEQUENCE [LARGE SCALE GENOMIC DNA]</scope>
    <source>
        <strain evidence="5">GMP-LS</strain>
    </source>
</reference>
<dbReference type="EMBL" id="JAWHQM010000042">
    <property type="protein sequence ID" value="KAK5634532.1"/>
    <property type="molecule type" value="Genomic_DNA"/>
</dbReference>
<evidence type="ECO:0000313" key="5">
    <source>
        <dbReference type="EMBL" id="KAK5634532.1"/>
    </source>
</evidence>
<dbReference type="SUPFAM" id="SSF52172">
    <property type="entry name" value="CheY-like"/>
    <property type="match status" value="1"/>
</dbReference>
<dbReference type="PROSITE" id="PS50110">
    <property type="entry name" value="RESPONSE_REGULATORY"/>
    <property type="match status" value="1"/>
</dbReference>
<dbReference type="Gene3D" id="3.40.50.2300">
    <property type="match status" value="1"/>
</dbReference>
<dbReference type="PANTHER" id="PTHR45339:SF1">
    <property type="entry name" value="HYBRID SIGNAL TRANSDUCTION HISTIDINE KINASE J"/>
    <property type="match status" value="1"/>
</dbReference>
<dbReference type="AlphaFoldDB" id="A0AAN7Z8E3"/>
<dbReference type="InterPro" id="IPR011006">
    <property type="entry name" value="CheY-like_superfamily"/>
</dbReference>
<dbReference type="InterPro" id="IPR001789">
    <property type="entry name" value="Sig_transdc_resp-reg_receiver"/>
</dbReference>
<keyword evidence="6" id="KW-1185">Reference proteome</keyword>
<sequence length="67" mass="7502">MPIMDGLEATARLRKKGVNSPIIALTAYALAGDMEKVLEKGMDDYIAKPMKKELLVQKLLRWLDPSD</sequence>
<evidence type="ECO:0000259" key="4">
    <source>
        <dbReference type="PROSITE" id="PS50110"/>
    </source>
</evidence>
<comment type="caution">
    <text evidence="3">Lacks conserved residue(s) required for the propagation of feature annotation.</text>
</comment>
<dbReference type="GO" id="GO:0000160">
    <property type="term" value="P:phosphorelay signal transduction system"/>
    <property type="evidence" value="ECO:0007669"/>
    <property type="project" value="UniProtKB-KW"/>
</dbReference>
<protein>
    <recommendedName>
        <fullName evidence="4">Response regulatory domain-containing protein</fullName>
    </recommendedName>
</protein>
<dbReference type="PANTHER" id="PTHR45339">
    <property type="entry name" value="HYBRID SIGNAL TRANSDUCTION HISTIDINE KINASE J"/>
    <property type="match status" value="1"/>
</dbReference>
<dbReference type="Proteomes" id="UP001305414">
    <property type="component" value="Unassembled WGS sequence"/>
</dbReference>
<evidence type="ECO:0000256" key="3">
    <source>
        <dbReference type="PROSITE-ProRule" id="PRU00169"/>
    </source>
</evidence>
<organism evidence="5 6">
    <name type="scientific">Xylaria bambusicola</name>
    <dbReference type="NCBI Taxonomy" id="326684"/>
    <lineage>
        <taxon>Eukaryota</taxon>
        <taxon>Fungi</taxon>
        <taxon>Dikarya</taxon>
        <taxon>Ascomycota</taxon>
        <taxon>Pezizomycotina</taxon>
        <taxon>Sordariomycetes</taxon>
        <taxon>Xylariomycetidae</taxon>
        <taxon>Xylariales</taxon>
        <taxon>Xylariaceae</taxon>
        <taxon>Xylaria</taxon>
    </lineage>
</organism>
<accession>A0AAN7Z8E3</accession>
<evidence type="ECO:0000256" key="1">
    <source>
        <dbReference type="ARBA" id="ARBA00022553"/>
    </source>
</evidence>
<keyword evidence="2" id="KW-0902">Two-component regulatory system</keyword>
<dbReference type="Pfam" id="PF00072">
    <property type="entry name" value="Response_reg"/>
    <property type="match status" value="1"/>
</dbReference>
<proteinExistence type="predicted"/>
<dbReference type="CDD" id="cd17546">
    <property type="entry name" value="REC_hyHK_CKI1_RcsC-like"/>
    <property type="match status" value="1"/>
</dbReference>